<dbReference type="RefSeq" id="WP_244844735.1">
    <property type="nucleotide sequence ID" value="NZ_CAJPVH010000016.1"/>
</dbReference>
<organism evidence="2 3">
    <name type="scientific">Cupriavidus campinensis</name>
    <dbReference type="NCBI Taxonomy" id="151783"/>
    <lineage>
        <taxon>Bacteria</taxon>
        <taxon>Pseudomonadati</taxon>
        <taxon>Pseudomonadota</taxon>
        <taxon>Betaproteobacteria</taxon>
        <taxon>Burkholderiales</taxon>
        <taxon>Burkholderiaceae</taxon>
        <taxon>Cupriavidus</taxon>
    </lineage>
</organism>
<dbReference type="InterPro" id="IPR035093">
    <property type="entry name" value="RelE/ParE_toxin_dom_sf"/>
</dbReference>
<accession>A0AAE9I628</accession>
<sequence length="93" mass="10922">MWRAAARKDRRALFERTLIHNPTAAVRFDDLIRERVERLMAFPAMYAVGRAPGTRQIVLDEEHILVYRIKPRREIIEIVRIVGARQAFPGRRA</sequence>
<evidence type="ECO:0000313" key="2">
    <source>
        <dbReference type="EMBL" id="URF08102.1"/>
    </source>
</evidence>
<dbReference type="InterPro" id="IPR007712">
    <property type="entry name" value="RelE/ParE_toxin"/>
</dbReference>
<dbReference type="AlphaFoldDB" id="A0AAE9I628"/>
<dbReference type="Pfam" id="PF05016">
    <property type="entry name" value="ParE_toxin"/>
    <property type="match status" value="1"/>
</dbReference>
<dbReference type="Proteomes" id="UP001056132">
    <property type="component" value="Chromosome 2"/>
</dbReference>
<evidence type="ECO:0000256" key="1">
    <source>
        <dbReference type="ARBA" id="ARBA00022649"/>
    </source>
</evidence>
<reference evidence="2" key="1">
    <citation type="journal article" date="2022" name="Microbiol. Resour. Announc.">
        <title>Genome Sequence of Cupriavidus campinensis Strain G5, a Member of a Bacterial Consortium Capable of Polyethylene Degradation.</title>
        <authorList>
            <person name="Schneider B."/>
            <person name="Pfeiffer F."/>
            <person name="Dyall-Smith M."/>
            <person name="Kunte H.J."/>
        </authorList>
    </citation>
    <scope>NUCLEOTIDE SEQUENCE</scope>
    <source>
        <strain evidence="2">G5</strain>
    </source>
</reference>
<protein>
    <submittedName>
        <fullName evidence="2">Type II toxin-antitoxin system RelE/ParE family toxin</fullName>
    </submittedName>
</protein>
<dbReference type="EMBL" id="CP097331">
    <property type="protein sequence ID" value="URF08102.1"/>
    <property type="molecule type" value="Genomic_DNA"/>
</dbReference>
<dbReference type="Gene3D" id="3.30.2310.20">
    <property type="entry name" value="RelE-like"/>
    <property type="match status" value="1"/>
</dbReference>
<dbReference type="KEGG" id="ccam:M5D45_18840"/>
<proteinExistence type="predicted"/>
<name>A0AAE9I628_9BURK</name>
<gene>
    <name evidence="2" type="ORF">M5D45_18840</name>
</gene>
<keyword evidence="1" id="KW-1277">Toxin-antitoxin system</keyword>
<reference evidence="2" key="2">
    <citation type="submission" date="2022-05" db="EMBL/GenBank/DDBJ databases">
        <authorList>
            <person name="Kunte H.-J."/>
        </authorList>
    </citation>
    <scope>NUCLEOTIDE SEQUENCE</scope>
    <source>
        <strain evidence="2">G5</strain>
    </source>
</reference>
<evidence type="ECO:0000313" key="3">
    <source>
        <dbReference type="Proteomes" id="UP001056132"/>
    </source>
</evidence>